<organism evidence="7 8">
    <name type="scientific">Saccharomyces arboricola (strain H-6 / AS 2.3317 / CBS 10644)</name>
    <name type="common">Yeast</name>
    <dbReference type="NCBI Taxonomy" id="1160507"/>
    <lineage>
        <taxon>Eukaryota</taxon>
        <taxon>Fungi</taxon>
        <taxon>Dikarya</taxon>
        <taxon>Ascomycota</taxon>
        <taxon>Saccharomycotina</taxon>
        <taxon>Saccharomycetes</taxon>
        <taxon>Saccharomycetales</taxon>
        <taxon>Saccharomycetaceae</taxon>
        <taxon>Saccharomyces</taxon>
    </lineage>
</organism>
<evidence type="ECO:0000256" key="1">
    <source>
        <dbReference type="ARBA" id="ARBA00009139"/>
    </source>
</evidence>
<protein>
    <recommendedName>
        <fullName evidence="2">Metallothionein-like protein CRS5</fullName>
    </recommendedName>
</protein>
<dbReference type="EMBL" id="ALIE01000181">
    <property type="protein sequence ID" value="EJS41745.1"/>
    <property type="molecule type" value="Genomic_DNA"/>
</dbReference>
<evidence type="ECO:0000256" key="2">
    <source>
        <dbReference type="ARBA" id="ARBA00020870"/>
    </source>
</evidence>
<name>J8PI13_SACAR</name>
<reference evidence="7 8" key="1">
    <citation type="journal article" date="2013" name="BMC Genomics">
        <title>High quality de novo sequencing and assembly of the Saccharomyces arboricolus genome.</title>
        <authorList>
            <person name="Liti G."/>
            <person name="Nguyen Ba A.N."/>
            <person name="Blythe M."/>
            <person name="Mueller C.A."/>
            <person name="Bergstroem A."/>
            <person name="Cubillos F.A."/>
            <person name="Dafhnis-Calas F."/>
            <person name="Khoshraftar S."/>
            <person name="Malla S."/>
            <person name="Mehta N."/>
            <person name="Siow C.C."/>
            <person name="Warringer J."/>
            <person name="Moses A.M."/>
            <person name="Louis E.J."/>
            <person name="Nieduszynski C.A."/>
        </authorList>
    </citation>
    <scope>NUCLEOTIDE SEQUENCE [LARGE SCALE GENOMIC DNA]</scope>
    <source>
        <strain evidence="8">H-6 / AS 2.3317 / CBS 10644</strain>
    </source>
</reference>
<dbReference type="Pfam" id="PF12809">
    <property type="entry name" value="Metallothi_Euk2"/>
    <property type="match status" value="1"/>
</dbReference>
<evidence type="ECO:0000256" key="3">
    <source>
        <dbReference type="ARBA" id="ARBA00022723"/>
    </source>
</evidence>
<proteinExistence type="inferred from homology"/>
<sequence length="69" mass="7413">MTVKKCACKDECCRDSCKCGTDCVPSCSGNEKCRCDHNSESTQCNNCGESCKCGATCTCEKSKCTCEKC</sequence>
<comment type="similarity">
    <text evidence="1">Belongs to the metallothionein superfamily. Type 13 family.</text>
</comment>
<comment type="function">
    <text evidence="6">Critical role in copper (specific) homeostasis and detoxification. May protect by directly chelating and sequestering copper ions.</text>
</comment>
<keyword evidence="5" id="KW-0186">Copper</keyword>
<evidence type="ECO:0000256" key="4">
    <source>
        <dbReference type="ARBA" id="ARBA00022851"/>
    </source>
</evidence>
<keyword evidence="4" id="KW-0480">Metal-thiolate cluster</keyword>
<dbReference type="Proteomes" id="UP000006968">
    <property type="component" value="Chromosome XV"/>
</dbReference>
<evidence type="ECO:0000256" key="5">
    <source>
        <dbReference type="ARBA" id="ARBA00023008"/>
    </source>
</evidence>
<dbReference type="AlphaFoldDB" id="J8PI13"/>
<evidence type="ECO:0000313" key="7">
    <source>
        <dbReference type="EMBL" id="EJS41745.1"/>
    </source>
</evidence>
<gene>
    <name evidence="7" type="ORF">SU7_3202</name>
</gene>
<dbReference type="GO" id="GO:0046872">
    <property type="term" value="F:metal ion binding"/>
    <property type="evidence" value="ECO:0007669"/>
    <property type="project" value="UniProtKB-KW"/>
</dbReference>
<keyword evidence="3" id="KW-0479">Metal-binding</keyword>
<evidence type="ECO:0000256" key="6">
    <source>
        <dbReference type="ARBA" id="ARBA00025572"/>
    </source>
</evidence>
<dbReference type="InterPro" id="IPR035715">
    <property type="entry name" value="Crs5"/>
</dbReference>
<keyword evidence="8" id="KW-1185">Reference proteome</keyword>
<evidence type="ECO:0000313" key="8">
    <source>
        <dbReference type="Proteomes" id="UP000006968"/>
    </source>
</evidence>
<dbReference type="HOGENOM" id="CLU_2777367_0_0_1"/>
<accession>J8PI13</accession>
<comment type="caution">
    <text evidence="7">The sequence shown here is derived from an EMBL/GenBank/DDBJ whole genome shotgun (WGS) entry which is preliminary data.</text>
</comment>
<dbReference type="OrthoDB" id="10447806at2759"/>